<dbReference type="Gene3D" id="1.10.10.10">
    <property type="entry name" value="Winged helix-like DNA-binding domain superfamily/Winged helix DNA-binding domain"/>
    <property type="match status" value="1"/>
</dbReference>
<dbReference type="PRINTS" id="PR00598">
    <property type="entry name" value="HTHMARR"/>
</dbReference>
<dbReference type="SUPFAM" id="SSF46785">
    <property type="entry name" value="Winged helix' DNA-binding domain"/>
    <property type="match status" value="1"/>
</dbReference>
<evidence type="ECO:0000259" key="1">
    <source>
        <dbReference type="PROSITE" id="PS50995"/>
    </source>
</evidence>
<dbReference type="InterPro" id="IPR036388">
    <property type="entry name" value="WH-like_DNA-bd_sf"/>
</dbReference>
<dbReference type="Pfam" id="PF01047">
    <property type="entry name" value="MarR"/>
    <property type="match status" value="1"/>
</dbReference>
<comment type="caution">
    <text evidence="2">The sequence shown here is derived from an EMBL/GenBank/DDBJ whole genome shotgun (WGS) entry which is preliminary data.</text>
</comment>
<evidence type="ECO:0000313" key="2">
    <source>
        <dbReference type="EMBL" id="MSS01371.1"/>
    </source>
</evidence>
<organism evidence="2 3">
    <name type="scientific">Floccifex porci</name>
    <dbReference type="NCBI Taxonomy" id="2606629"/>
    <lineage>
        <taxon>Bacteria</taxon>
        <taxon>Bacillati</taxon>
        <taxon>Bacillota</taxon>
        <taxon>Erysipelotrichia</taxon>
        <taxon>Erysipelotrichales</taxon>
        <taxon>Erysipelotrichaceae</taxon>
        <taxon>Floccifex</taxon>
    </lineage>
</organism>
<reference evidence="2 3" key="1">
    <citation type="submission" date="2019-08" db="EMBL/GenBank/DDBJ databases">
        <title>In-depth cultivation of the pig gut microbiome towards novel bacterial diversity and tailored functional studies.</title>
        <authorList>
            <person name="Wylensek D."/>
            <person name="Hitch T.C.A."/>
            <person name="Clavel T."/>
        </authorList>
    </citation>
    <scope>NUCLEOTIDE SEQUENCE [LARGE SCALE GENOMIC DNA]</scope>
    <source>
        <strain evidence="2 3">LKV-178-WT-2G</strain>
    </source>
</reference>
<dbReference type="PANTHER" id="PTHR33164:SF89">
    <property type="entry name" value="MARR FAMILY REGULATORY PROTEIN"/>
    <property type="match status" value="1"/>
</dbReference>
<protein>
    <submittedName>
        <fullName evidence="2">Winged helix-turn-helix transcriptional regulator</fullName>
    </submittedName>
</protein>
<sequence length="151" mass="17672">MEHCDFMILFHSMKNHLSTGVNAVLKDLPDCHFWSLHKLYIMIQEYGNCDGIYISDLLKEINHPPQSVSRMLKQLEKKNCIVRTNDKDDHRKVYVQLTEYGKECHRQCEQVLKEYVVKIENVYGTDSLEQLLKDLKKLDESIASVNQSTGR</sequence>
<dbReference type="GO" id="GO:0006950">
    <property type="term" value="P:response to stress"/>
    <property type="evidence" value="ECO:0007669"/>
    <property type="project" value="TreeGrafter"/>
</dbReference>
<dbReference type="InterPro" id="IPR000835">
    <property type="entry name" value="HTH_MarR-typ"/>
</dbReference>
<dbReference type="AlphaFoldDB" id="A0A7X2T438"/>
<accession>A0A7X2T438</accession>
<keyword evidence="3" id="KW-1185">Reference proteome</keyword>
<dbReference type="PROSITE" id="PS50995">
    <property type="entry name" value="HTH_MARR_2"/>
    <property type="match status" value="1"/>
</dbReference>
<dbReference type="RefSeq" id="WP_154459888.1">
    <property type="nucleotide sequence ID" value="NZ_JAQYTQ010000061.1"/>
</dbReference>
<feature type="domain" description="HTH marR-type" evidence="1">
    <location>
        <begin position="1"/>
        <end position="140"/>
    </location>
</feature>
<gene>
    <name evidence="2" type="ORF">FYJ50_04515</name>
</gene>
<dbReference type="SMART" id="SM00347">
    <property type="entry name" value="HTH_MARR"/>
    <property type="match status" value="1"/>
</dbReference>
<dbReference type="Proteomes" id="UP000470082">
    <property type="component" value="Unassembled WGS sequence"/>
</dbReference>
<dbReference type="InterPro" id="IPR039422">
    <property type="entry name" value="MarR/SlyA-like"/>
</dbReference>
<dbReference type="EMBL" id="VUMM01000006">
    <property type="protein sequence ID" value="MSS01371.1"/>
    <property type="molecule type" value="Genomic_DNA"/>
</dbReference>
<evidence type="ECO:0000313" key="3">
    <source>
        <dbReference type="Proteomes" id="UP000470082"/>
    </source>
</evidence>
<name>A0A7X2T438_9FIRM</name>
<dbReference type="GO" id="GO:0003700">
    <property type="term" value="F:DNA-binding transcription factor activity"/>
    <property type="evidence" value="ECO:0007669"/>
    <property type="project" value="InterPro"/>
</dbReference>
<dbReference type="InterPro" id="IPR036390">
    <property type="entry name" value="WH_DNA-bd_sf"/>
</dbReference>
<dbReference type="PANTHER" id="PTHR33164">
    <property type="entry name" value="TRANSCRIPTIONAL REGULATOR, MARR FAMILY"/>
    <property type="match status" value="1"/>
</dbReference>
<proteinExistence type="predicted"/>